<protein>
    <submittedName>
        <fullName evidence="1">Uncharacterized protein</fullName>
    </submittedName>
</protein>
<sequence>MSNIFPSSPDFLISPPVYGMAVELMVGVLSFGCSGGPDTKRPFLS</sequence>
<name>A0A2P2ILI6_RHIMU</name>
<reference evidence="1" key="1">
    <citation type="submission" date="2018-02" db="EMBL/GenBank/DDBJ databases">
        <title>Rhizophora mucronata_Transcriptome.</title>
        <authorList>
            <person name="Meera S.P."/>
            <person name="Sreeshan A."/>
            <person name="Augustine A."/>
        </authorList>
    </citation>
    <scope>NUCLEOTIDE SEQUENCE</scope>
    <source>
        <tissue evidence="1">Leaf</tissue>
    </source>
</reference>
<proteinExistence type="predicted"/>
<dbReference type="EMBL" id="GGEC01001617">
    <property type="protein sequence ID" value="MBW82100.1"/>
    <property type="molecule type" value="Transcribed_RNA"/>
</dbReference>
<evidence type="ECO:0000313" key="1">
    <source>
        <dbReference type="EMBL" id="MBW82100.1"/>
    </source>
</evidence>
<organism evidence="1">
    <name type="scientific">Rhizophora mucronata</name>
    <name type="common">Asiatic mangrove</name>
    <dbReference type="NCBI Taxonomy" id="61149"/>
    <lineage>
        <taxon>Eukaryota</taxon>
        <taxon>Viridiplantae</taxon>
        <taxon>Streptophyta</taxon>
        <taxon>Embryophyta</taxon>
        <taxon>Tracheophyta</taxon>
        <taxon>Spermatophyta</taxon>
        <taxon>Magnoliopsida</taxon>
        <taxon>eudicotyledons</taxon>
        <taxon>Gunneridae</taxon>
        <taxon>Pentapetalae</taxon>
        <taxon>rosids</taxon>
        <taxon>fabids</taxon>
        <taxon>Malpighiales</taxon>
        <taxon>Rhizophoraceae</taxon>
        <taxon>Rhizophora</taxon>
    </lineage>
</organism>
<accession>A0A2P2ILI6</accession>
<dbReference type="AlphaFoldDB" id="A0A2P2ILI6"/>